<dbReference type="GO" id="GO:0003700">
    <property type="term" value="F:DNA-binding transcription factor activity"/>
    <property type="evidence" value="ECO:0007669"/>
    <property type="project" value="TreeGrafter"/>
</dbReference>
<dbReference type="Gene3D" id="1.10.260.40">
    <property type="entry name" value="lambda repressor-like DNA-binding domains"/>
    <property type="match status" value="1"/>
</dbReference>
<evidence type="ECO:0000313" key="4">
    <source>
        <dbReference type="Proteomes" id="UP000284662"/>
    </source>
</evidence>
<dbReference type="CDD" id="cd00093">
    <property type="entry name" value="HTH_XRE"/>
    <property type="match status" value="1"/>
</dbReference>
<dbReference type="PANTHER" id="PTHR46797">
    <property type="entry name" value="HTH-TYPE TRANSCRIPTIONAL REGULATOR"/>
    <property type="match status" value="1"/>
</dbReference>
<keyword evidence="1" id="KW-0238">DNA-binding</keyword>
<organism evidence="3 4">
    <name type="scientific">Megamonas rupellensis</name>
    <dbReference type="NCBI Taxonomy" id="491921"/>
    <lineage>
        <taxon>Bacteria</taxon>
        <taxon>Bacillati</taxon>
        <taxon>Bacillota</taxon>
        <taxon>Negativicutes</taxon>
        <taxon>Selenomonadales</taxon>
        <taxon>Selenomonadaceae</taxon>
        <taxon>Megamonas</taxon>
    </lineage>
</organism>
<dbReference type="SMART" id="SM00530">
    <property type="entry name" value="HTH_XRE"/>
    <property type="match status" value="1"/>
</dbReference>
<dbReference type="GO" id="GO:0003677">
    <property type="term" value="F:DNA binding"/>
    <property type="evidence" value="ECO:0007669"/>
    <property type="project" value="UniProtKB-KW"/>
</dbReference>
<dbReference type="Proteomes" id="UP000284662">
    <property type="component" value="Unassembled WGS sequence"/>
</dbReference>
<evidence type="ECO:0000313" key="3">
    <source>
        <dbReference type="EMBL" id="RGQ05481.1"/>
    </source>
</evidence>
<dbReference type="PROSITE" id="PS50943">
    <property type="entry name" value="HTH_CROC1"/>
    <property type="match status" value="1"/>
</dbReference>
<proteinExistence type="predicted"/>
<feature type="domain" description="HTH cro/C1-type" evidence="2">
    <location>
        <begin position="17"/>
        <end position="73"/>
    </location>
</feature>
<dbReference type="InterPro" id="IPR001387">
    <property type="entry name" value="Cro/C1-type_HTH"/>
</dbReference>
<dbReference type="PANTHER" id="PTHR46797:SF1">
    <property type="entry name" value="METHYLPHOSPHONATE SYNTHASE"/>
    <property type="match status" value="1"/>
</dbReference>
<evidence type="ECO:0000259" key="2">
    <source>
        <dbReference type="PROSITE" id="PS50943"/>
    </source>
</evidence>
<comment type="caution">
    <text evidence="3">The sequence shown here is derived from an EMBL/GenBank/DDBJ whole genome shotgun (WGS) entry which is preliminary data.</text>
</comment>
<gene>
    <name evidence="3" type="ORF">DWZ11_06155</name>
</gene>
<dbReference type="AlphaFoldDB" id="A0A411ZRN0"/>
<dbReference type="InterPro" id="IPR010982">
    <property type="entry name" value="Lambda_DNA-bd_dom_sf"/>
</dbReference>
<reference evidence="3 4" key="1">
    <citation type="submission" date="2018-08" db="EMBL/GenBank/DDBJ databases">
        <title>A genome reference for cultivated species of the human gut microbiota.</title>
        <authorList>
            <person name="Zou Y."/>
            <person name="Xue W."/>
            <person name="Luo G."/>
        </authorList>
    </citation>
    <scope>NUCLEOTIDE SEQUENCE [LARGE SCALE GENOMIC DNA]</scope>
    <source>
        <strain evidence="3 4">AF29-2</strain>
    </source>
</reference>
<evidence type="ECO:0000256" key="1">
    <source>
        <dbReference type="ARBA" id="ARBA00023125"/>
    </source>
</evidence>
<dbReference type="Pfam" id="PF01381">
    <property type="entry name" value="HTH_3"/>
    <property type="match status" value="1"/>
</dbReference>
<dbReference type="EMBL" id="QRST01000009">
    <property type="protein sequence ID" value="RGQ05481.1"/>
    <property type="molecule type" value="Genomic_DNA"/>
</dbReference>
<dbReference type="SUPFAM" id="SSF47413">
    <property type="entry name" value="lambda repressor-like DNA-binding domains"/>
    <property type="match status" value="1"/>
</dbReference>
<accession>A0A411ZRN0</accession>
<dbReference type="InterPro" id="IPR050807">
    <property type="entry name" value="TransReg_Diox_bact_type"/>
</dbReference>
<sequence length="77" mass="8830">MFIMNDELDNRLIGINIAYYRKLKKYTQMQLAQKTNISLSYMAKIESGLVTGCVSLPVLYKISKILEVSLDKLVNKN</sequence>
<dbReference type="GO" id="GO:0005829">
    <property type="term" value="C:cytosol"/>
    <property type="evidence" value="ECO:0007669"/>
    <property type="project" value="TreeGrafter"/>
</dbReference>
<name>A0A411ZRN0_9FIRM</name>
<protein>
    <submittedName>
        <fullName evidence="3">XRE family transcriptional regulator</fullName>
    </submittedName>
</protein>